<accession>A0ABT9XI30</accession>
<keyword evidence="2" id="KW-1185">Reference proteome</keyword>
<sequence>MTLQGCVAFVTGGASGIGQAAAQQMAAQGAAVVVADVDLARAQQTVDVIRSSGGRAEAMLCDVSQEDEVETALSKTVEIFNRLDVMVNNAGISVRKSMLDMSAKEYEEVTKVNQFGVLYGMRGAAKRMIAAGTQGVIINTSSVYAYLASERRIAYHASKAAVDMMTRVAALELGKYGIRVVGVAPGFVDTPLVQSMNTDPQSWKRLSQDVHMRHQVIRPEQVASVVAFLAGDDASAINGTVVRVDDGFAAFK</sequence>
<dbReference type="RefSeq" id="WP_274456002.1">
    <property type="nucleotide sequence ID" value="NZ_CP067097.1"/>
</dbReference>
<dbReference type="Pfam" id="PF13561">
    <property type="entry name" value="adh_short_C2"/>
    <property type="match status" value="1"/>
</dbReference>
<protein>
    <submittedName>
        <fullName evidence="1">NAD(P)-dependent dehydrogenase (Short-subunit alcohol dehydrogenase family)</fullName>
    </submittedName>
</protein>
<dbReference type="EMBL" id="JAUSTP010000006">
    <property type="protein sequence ID" value="MDQ0189361.1"/>
    <property type="molecule type" value="Genomic_DNA"/>
</dbReference>
<dbReference type="Proteomes" id="UP001232973">
    <property type="component" value="Unassembled WGS sequence"/>
</dbReference>
<evidence type="ECO:0000313" key="1">
    <source>
        <dbReference type="EMBL" id="MDQ0189361.1"/>
    </source>
</evidence>
<dbReference type="PANTHER" id="PTHR42820:SF1">
    <property type="entry name" value="SHORT-CHAIN DEHYDROGENASE_REDUCTASE FAMILY PROTEIN"/>
    <property type="match status" value="1"/>
</dbReference>
<name>A0ABT9XI30_9BACL</name>
<proteinExistence type="predicted"/>
<dbReference type="InterPro" id="IPR002347">
    <property type="entry name" value="SDR_fam"/>
</dbReference>
<dbReference type="CDD" id="cd05233">
    <property type="entry name" value="SDR_c"/>
    <property type="match status" value="1"/>
</dbReference>
<dbReference type="PRINTS" id="PR00080">
    <property type="entry name" value="SDRFAMILY"/>
</dbReference>
<dbReference type="PRINTS" id="PR00081">
    <property type="entry name" value="GDHRDH"/>
</dbReference>
<dbReference type="PANTHER" id="PTHR42820">
    <property type="entry name" value="SHORT-CHAIN DEHYDROGENASE REDUCTASE"/>
    <property type="match status" value="1"/>
</dbReference>
<dbReference type="Gene3D" id="3.40.50.720">
    <property type="entry name" value="NAD(P)-binding Rossmann-like Domain"/>
    <property type="match status" value="1"/>
</dbReference>
<organism evidence="1 2">
    <name type="scientific">Alicyclobacillus cycloheptanicus</name>
    <dbReference type="NCBI Taxonomy" id="1457"/>
    <lineage>
        <taxon>Bacteria</taxon>
        <taxon>Bacillati</taxon>
        <taxon>Bacillota</taxon>
        <taxon>Bacilli</taxon>
        <taxon>Bacillales</taxon>
        <taxon>Alicyclobacillaceae</taxon>
        <taxon>Alicyclobacillus</taxon>
    </lineage>
</organism>
<dbReference type="InterPro" id="IPR036291">
    <property type="entry name" value="NAD(P)-bd_dom_sf"/>
</dbReference>
<comment type="caution">
    <text evidence="1">The sequence shown here is derived from an EMBL/GenBank/DDBJ whole genome shotgun (WGS) entry which is preliminary data.</text>
</comment>
<reference evidence="1 2" key="1">
    <citation type="submission" date="2023-07" db="EMBL/GenBank/DDBJ databases">
        <title>Genomic Encyclopedia of Type Strains, Phase IV (KMG-IV): sequencing the most valuable type-strain genomes for metagenomic binning, comparative biology and taxonomic classification.</title>
        <authorList>
            <person name="Goeker M."/>
        </authorList>
    </citation>
    <scope>NUCLEOTIDE SEQUENCE [LARGE SCALE GENOMIC DNA]</scope>
    <source>
        <strain evidence="1 2">DSM 4006</strain>
    </source>
</reference>
<gene>
    <name evidence="1" type="ORF">J2S03_001181</name>
</gene>
<evidence type="ECO:0000313" key="2">
    <source>
        <dbReference type="Proteomes" id="UP001232973"/>
    </source>
</evidence>
<dbReference type="SUPFAM" id="SSF51735">
    <property type="entry name" value="NAD(P)-binding Rossmann-fold domains"/>
    <property type="match status" value="1"/>
</dbReference>